<dbReference type="Pfam" id="PF22421">
    <property type="entry name" value="SYY_C-terminal"/>
    <property type="match status" value="1"/>
</dbReference>
<dbReference type="RefSeq" id="WP_201940085.1">
    <property type="nucleotide sequence ID" value="NZ_JAERSG010000006.1"/>
</dbReference>
<evidence type="ECO:0000259" key="10">
    <source>
        <dbReference type="Pfam" id="PF22421"/>
    </source>
</evidence>
<feature type="binding site" evidence="8">
    <location>
        <position position="174"/>
    </location>
    <ligand>
        <name>L-tyrosine</name>
        <dbReference type="ChEBI" id="CHEBI:58315"/>
    </ligand>
</feature>
<comment type="caution">
    <text evidence="11">The sequence shown here is derived from an EMBL/GenBank/DDBJ whole genome shotgun (WGS) entry which is preliminary data.</text>
</comment>
<keyword evidence="1 8" id="KW-0436">Ligase</keyword>
<keyword evidence="2 8" id="KW-0547">Nucleotide-binding</keyword>
<protein>
    <recommendedName>
        <fullName evidence="8">Tyrosine--tRNA ligase</fullName>
        <ecNumber evidence="8">6.1.1.1</ecNumber>
    </recommendedName>
    <alternativeName>
        <fullName evidence="8">Tyrosyl-tRNA synthetase</fullName>
        <shortName evidence="8">TyrRS</shortName>
    </alternativeName>
</protein>
<comment type="subcellular location">
    <subcellularLocation>
        <location evidence="8">Cytoplasm</location>
    </subcellularLocation>
</comment>
<keyword evidence="3 8" id="KW-0067">ATP-binding</keyword>
<feature type="domain" description="Tyrosine--tRNA ligase SYY-like C-terminal" evidence="10">
    <location>
        <begin position="355"/>
        <end position="416"/>
    </location>
</feature>
<dbReference type="PANTHER" id="PTHR11766">
    <property type="entry name" value="TYROSYL-TRNA SYNTHETASE"/>
    <property type="match status" value="1"/>
</dbReference>
<comment type="similarity">
    <text evidence="8">Belongs to the class-I aminoacyl-tRNA synthetase family. TyrS type 1 subfamily.</text>
</comment>
<evidence type="ECO:0000256" key="6">
    <source>
        <dbReference type="ARBA" id="ARBA00023146"/>
    </source>
</evidence>
<evidence type="ECO:0000313" key="11">
    <source>
        <dbReference type="EMBL" id="MBL0749684.1"/>
    </source>
</evidence>
<keyword evidence="6 8" id="KW-0030">Aminoacyl-tRNA synthetase</keyword>
<dbReference type="HAMAP" id="MF_02006">
    <property type="entry name" value="Tyr_tRNA_synth_type1"/>
    <property type="match status" value="1"/>
</dbReference>
<dbReference type="InterPro" id="IPR036986">
    <property type="entry name" value="S4_RNA-bd_sf"/>
</dbReference>
<dbReference type="EMBL" id="JAERSG010000006">
    <property type="protein sequence ID" value="MBL0749684.1"/>
    <property type="molecule type" value="Genomic_DNA"/>
</dbReference>
<proteinExistence type="inferred from homology"/>
<evidence type="ECO:0000256" key="1">
    <source>
        <dbReference type="ARBA" id="ARBA00022598"/>
    </source>
</evidence>
<keyword evidence="8" id="KW-0963">Cytoplasm</keyword>
<dbReference type="SUPFAM" id="SSF52374">
    <property type="entry name" value="Nucleotidylyl transferase"/>
    <property type="match status" value="1"/>
</dbReference>
<dbReference type="Gene3D" id="1.10.240.10">
    <property type="entry name" value="Tyrosyl-Transfer RNA Synthetase"/>
    <property type="match status" value="1"/>
</dbReference>
<dbReference type="PROSITE" id="PS00178">
    <property type="entry name" value="AA_TRNA_LIGASE_I"/>
    <property type="match status" value="1"/>
</dbReference>
<keyword evidence="12" id="KW-1185">Reference proteome</keyword>
<dbReference type="PANTHER" id="PTHR11766:SF0">
    <property type="entry name" value="TYROSINE--TRNA LIGASE, MITOCHONDRIAL"/>
    <property type="match status" value="1"/>
</dbReference>
<comment type="function">
    <text evidence="8">Catalyzes the attachment of tyrosine to tRNA(Tyr) in a two-step reaction: tyrosine is first activated by ATP to form Tyr-AMP and then transferred to the acceptor end of tRNA(Tyr).</text>
</comment>
<dbReference type="EC" id="6.1.1.1" evidence="8"/>
<evidence type="ECO:0000256" key="8">
    <source>
        <dbReference type="HAMAP-Rule" id="MF_02006"/>
    </source>
</evidence>
<reference evidence="11 12" key="1">
    <citation type="submission" date="2021-01" db="EMBL/GenBank/DDBJ databases">
        <title>Genome seq and assembly of Nocardiodes sp. G10.</title>
        <authorList>
            <person name="Chhetri G."/>
        </authorList>
    </citation>
    <scope>NUCLEOTIDE SEQUENCE [LARGE SCALE GENOMIC DNA]</scope>
    <source>
        <strain evidence="11 12">G10</strain>
    </source>
</reference>
<organism evidence="11 12">
    <name type="scientific">Nocardioides baculatus</name>
    <dbReference type="NCBI Taxonomy" id="2801337"/>
    <lineage>
        <taxon>Bacteria</taxon>
        <taxon>Bacillati</taxon>
        <taxon>Actinomycetota</taxon>
        <taxon>Actinomycetes</taxon>
        <taxon>Propionibacteriales</taxon>
        <taxon>Nocardioidaceae</taxon>
        <taxon>Nocardioides</taxon>
    </lineage>
</organism>
<name>A0ABS1LDC4_9ACTN</name>
<dbReference type="InterPro" id="IPR054608">
    <property type="entry name" value="SYY-like_C"/>
</dbReference>
<dbReference type="Proteomes" id="UP000636918">
    <property type="component" value="Unassembled WGS sequence"/>
</dbReference>
<comment type="subunit">
    <text evidence="8">Homodimer.</text>
</comment>
<comment type="caution">
    <text evidence="8">Lacks conserved residue(s) required for the propagation of feature annotation.</text>
</comment>
<sequence length="421" mass="46013">MTTPNVLDELEWRGLIAHSTDRDALHAALGEGSVKFYVGFDPTAPSLHMGHLVQVLTAKRLQEAGHTPYALVGGATGMIGDPRDSGERTLNTLDTVKDWVERVRAQIEPFLSFEGDNAATMVNNYDWTASLSTIDFLRDIGKHFPVNRMLARDTVKRRLESGISYTEFSYVLLQSMDYLELNRQFGITLQFGGSDQWGNLTAGVELIRRTDGGHVHALATPLLTKSDGTKYGKTEGGALWLDPEMLSPYAFHQFWLNVEDDKVGELLRVFTFLTRDEIEDLEQQTAEKPFLRAGQKRLADEVTALVHGEHEVEQAKAAAAALFGGGDLSSIKPDTLASALREAGGTTLPAGELPGIVDLLVVAGLVKSKGDARRTVAEGGAYLNNVRVEDPELRPTEADLVAGSWLVLRRGKKNFAGIEVG</sequence>
<evidence type="ECO:0000256" key="5">
    <source>
        <dbReference type="ARBA" id="ARBA00022917"/>
    </source>
</evidence>
<dbReference type="InterPro" id="IPR002307">
    <property type="entry name" value="Tyr-tRNA-ligase"/>
</dbReference>
<dbReference type="InterPro" id="IPR024107">
    <property type="entry name" value="Tyr-tRNA-ligase_bac_1"/>
</dbReference>
<evidence type="ECO:0000256" key="2">
    <source>
        <dbReference type="ARBA" id="ARBA00022741"/>
    </source>
</evidence>
<comment type="catalytic activity">
    <reaction evidence="7 8">
        <text>tRNA(Tyr) + L-tyrosine + ATP = L-tyrosyl-tRNA(Tyr) + AMP + diphosphate + H(+)</text>
        <dbReference type="Rhea" id="RHEA:10220"/>
        <dbReference type="Rhea" id="RHEA-COMP:9706"/>
        <dbReference type="Rhea" id="RHEA-COMP:9707"/>
        <dbReference type="ChEBI" id="CHEBI:15378"/>
        <dbReference type="ChEBI" id="CHEBI:30616"/>
        <dbReference type="ChEBI" id="CHEBI:33019"/>
        <dbReference type="ChEBI" id="CHEBI:58315"/>
        <dbReference type="ChEBI" id="CHEBI:78442"/>
        <dbReference type="ChEBI" id="CHEBI:78536"/>
        <dbReference type="ChEBI" id="CHEBI:456215"/>
        <dbReference type="EC" id="6.1.1.1"/>
    </reaction>
</comment>
<dbReference type="PRINTS" id="PR01040">
    <property type="entry name" value="TRNASYNTHTYR"/>
</dbReference>
<dbReference type="InterPro" id="IPR024088">
    <property type="entry name" value="Tyr-tRNA-ligase_bac-type"/>
</dbReference>
<dbReference type="CDD" id="cd00805">
    <property type="entry name" value="TyrRS_core"/>
    <property type="match status" value="1"/>
</dbReference>
<evidence type="ECO:0000256" key="3">
    <source>
        <dbReference type="ARBA" id="ARBA00022840"/>
    </source>
</evidence>
<keyword evidence="5 8" id="KW-0648">Protein biosynthesis</keyword>
<dbReference type="NCBIfam" id="TIGR00234">
    <property type="entry name" value="tyrS"/>
    <property type="match status" value="1"/>
</dbReference>
<dbReference type="Pfam" id="PF00579">
    <property type="entry name" value="tRNA-synt_1b"/>
    <property type="match status" value="1"/>
</dbReference>
<dbReference type="InterPro" id="IPR001412">
    <property type="entry name" value="aa-tRNA-synth_I_CS"/>
</dbReference>
<dbReference type="Gene3D" id="3.40.50.620">
    <property type="entry name" value="HUPs"/>
    <property type="match status" value="1"/>
</dbReference>
<feature type="binding site" evidence="8">
    <location>
        <position position="170"/>
    </location>
    <ligand>
        <name>L-tyrosine</name>
        <dbReference type="ChEBI" id="CHEBI:58315"/>
    </ligand>
</feature>
<evidence type="ECO:0000256" key="9">
    <source>
        <dbReference type="PROSITE-ProRule" id="PRU00182"/>
    </source>
</evidence>
<dbReference type="InterPro" id="IPR002305">
    <property type="entry name" value="aa-tRNA-synth_Ic"/>
</dbReference>
<feature type="binding site" evidence="8">
    <location>
        <position position="37"/>
    </location>
    <ligand>
        <name>L-tyrosine</name>
        <dbReference type="ChEBI" id="CHEBI:58315"/>
    </ligand>
</feature>
<dbReference type="SUPFAM" id="SSF55174">
    <property type="entry name" value="Alpha-L RNA-binding motif"/>
    <property type="match status" value="1"/>
</dbReference>
<feature type="short sequence motif" description="'KMSKS' region" evidence="8">
    <location>
        <begin position="230"/>
        <end position="234"/>
    </location>
</feature>
<dbReference type="Gene3D" id="3.10.290.10">
    <property type="entry name" value="RNA-binding S4 domain"/>
    <property type="match status" value="1"/>
</dbReference>
<accession>A0ABS1LDC4</accession>
<evidence type="ECO:0000256" key="7">
    <source>
        <dbReference type="ARBA" id="ARBA00048248"/>
    </source>
</evidence>
<keyword evidence="4 9" id="KW-0694">RNA-binding</keyword>
<dbReference type="GO" id="GO:0004831">
    <property type="term" value="F:tyrosine-tRNA ligase activity"/>
    <property type="evidence" value="ECO:0007669"/>
    <property type="project" value="UniProtKB-EC"/>
</dbReference>
<gene>
    <name evidence="8" type="primary">tyrS</name>
    <name evidence="11" type="ORF">JI751_18850</name>
</gene>
<evidence type="ECO:0000256" key="4">
    <source>
        <dbReference type="ARBA" id="ARBA00022884"/>
    </source>
</evidence>
<evidence type="ECO:0000313" key="12">
    <source>
        <dbReference type="Proteomes" id="UP000636918"/>
    </source>
</evidence>
<dbReference type="InterPro" id="IPR014729">
    <property type="entry name" value="Rossmann-like_a/b/a_fold"/>
</dbReference>
<dbReference type="PROSITE" id="PS50889">
    <property type="entry name" value="S4"/>
    <property type="match status" value="1"/>
</dbReference>
<feature type="binding site" evidence="8">
    <location>
        <position position="233"/>
    </location>
    <ligand>
        <name>ATP</name>
        <dbReference type="ChEBI" id="CHEBI:30616"/>
    </ligand>
</feature>